<name>A0A3L6SG09_PANMI</name>
<organism evidence="2 3">
    <name type="scientific">Panicum miliaceum</name>
    <name type="common">Proso millet</name>
    <name type="synonym">Broomcorn millet</name>
    <dbReference type="NCBI Taxonomy" id="4540"/>
    <lineage>
        <taxon>Eukaryota</taxon>
        <taxon>Viridiplantae</taxon>
        <taxon>Streptophyta</taxon>
        <taxon>Embryophyta</taxon>
        <taxon>Tracheophyta</taxon>
        <taxon>Spermatophyta</taxon>
        <taxon>Magnoliopsida</taxon>
        <taxon>Liliopsida</taxon>
        <taxon>Poales</taxon>
        <taxon>Poaceae</taxon>
        <taxon>PACMAD clade</taxon>
        <taxon>Panicoideae</taxon>
        <taxon>Panicodae</taxon>
        <taxon>Paniceae</taxon>
        <taxon>Panicinae</taxon>
        <taxon>Panicum</taxon>
        <taxon>Panicum sect. Panicum</taxon>
    </lineage>
</organism>
<reference evidence="3" key="1">
    <citation type="journal article" date="2019" name="Nat. Commun.">
        <title>The genome of broomcorn millet.</title>
        <authorList>
            <person name="Zou C."/>
            <person name="Miki D."/>
            <person name="Li D."/>
            <person name="Tang Q."/>
            <person name="Xiao L."/>
            <person name="Rajput S."/>
            <person name="Deng P."/>
            <person name="Jia W."/>
            <person name="Huang R."/>
            <person name="Zhang M."/>
            <person name="Sun Y."/>
            <person name="Hu J."/>
            <person name="Fu X."/>
            <person name="Schnable P.S."/>
            <person name="Li F."/>
            <person name="Zhang H."/>
            <person name="Feng B."/>
            <person name="Zhu X."/>
            <person name="Liu R."/>
            <person name="Schnable J.C."/>
            <person name="Zhu J.-K."/>
            <person name="Zhang H."/>
        </authorList>
    </citation>
    <scope>NUCLEOTIDE SEQUENCE [LARGE SCALE GENOMIC DNA]</scope>
</reference>
<evidence type="ECO:0000256" key="1">
    <source>
        <dbReference type="SAM" id="MobiDB-lite"/>
    </source>
</evidence>
<accession>A0A3L6SG09</accession>
<protein>
    <submittedName>
        <fullName evidence="2">Uncharacterized protein</fullName>
    </submittedName>
</protein>
<sequence length="92" mass="10140">MVTATSRMITPNLLEAHNSLKPEAVQPDALKIPFTTFSALQPHEPSMYGGEEPTGRTTTRRGEANPSGTCAELIGRRAMEARRNMLWGVEEK</sequence>
<evidence type="ECO:0000313" key="3">
    <source>
        <dbReference type="Proteomes" id="UP000275267"/>
    </source>
</evidence>
<evidence type="ECO:0000313" key="2">
    <source>
        <dbReference type="EMBL" id="RLN19494.1"/>
    </source>
</evidence>
<dbReference type="Proteomes" id="UP000275267">
    <property type="component" value="Unassembled WGS sequence"/>
</dbReference>
<keyword evidence="3" id="KW-1185">Reference proteome</keyword>
<feature type="region of interest" description="Disordered" evidence="1">
    <location>
        <begin position="40"/>
        <end position="68"/>
    </location>
</feature>
<dbReference type="EMBL" id="PQIB02000005">
    <property type="protein sequence ID" value="RLN19494.1"/>
    <property type="molecule type" value="Genomic_DNA"/>
</dbReference>
<proteinExistence type="predicted"/>
<comment type="caution">
    <text evidence="2">The sequence shown here is derived from an EMBL/GenBank/DDBJ whole genome shotgun (WGS) entry which is preliminary data.</text>
</comment>
<dbReference type="AlphaFoldDB" id="A0A3L6SG09"/>
<gene>
    <name evidence="2" type="ORF">C2845_PM02G07210</name>
</gene>